<organism evidence="2 3">
    <name type="scientific">Enterocloster bolteae</name>
    <dbReference type="NCBI Taxonomy" id="208479"/>
    <lineage>
        <taxon>Bacteria</taxon>
        <taxon>Bacillati</taxon>
        <taxon>Bacillota</taxon>
        <taxon>Clostridia</taxon>
        <taxon>Lachnospirales</taxon>
        <taxon>Lachnospiraceae</taxon>
        <taxon>Enterocloster</taxon>
    </lineage>
</organism>
<keyword evidence="1" id="KW-0472">Membrane</keyword>
<protein>
    <submittedName>
        <fullName evidence="2">Uncharacterized protein</fullName>
    </submittedName>
</protein>
<name>A0A414AS06_9FIRM</name>
<keyword evidence="1" id="KW-0812">Transmembrane</keyword>
<dbReference type="EMBL" id="QSHZ01000023">
    <property type="protein sequence ID" value="RHC54280.1"/>
    <property type="molecule type" value="Genomic_DNA"/>
</dbReference>
<dbReference type="Proteomes" id="UP000283975">
    <property type="component" value="Unassembled WGS sequence"/>
</dbReference>
<comment type="caution">
    <text evidence="2">The sequence shown here is derived from an EMBL/GenBank/DDBJ whole genome shotgun (WGS) entry which is preliminary data.</text>
</comment>
<dbReference type="RefSeq" id="WP_007868878.1">
    <property type="nucleotide sequence ID" value="NZ_CACRTF010000017.1"/>
</dbReference>
<reference evidence="2 3" key="1">
    <citation type="submission" date="2018-08" db="EMBL/GenBank/DDBJ databases">
        <title>A genome reference for cultivated species of the human gut microbiota.</title>
        <authorList>
            <person name="Zou Y."/>
            <person name="Xue W."/>
            <person name="Luo G."/>
        </authorList>
    </citation>
    <scope>NUCLEOTIDE SEQUENCE [LARGE SCALE GENOMIC DNA]</scope>
    <source>
        <strain evidence="2 3">AM35-14</strain>
    </source>
</reference>
<sequence>MEELMKINAKIRKQQIGRLFAAGVCACCGIGLLASYSYQKGITACQKSIAKFYPDEYESLTAKVLETFEREGVTKF</sequence>
<keyword evidence="1" id="KW-1133">Transmembrane helix</keyword>
<accession>A0A414AS06</accession>
<evidence type="ECO:0000256" key="1">
    <source>
        <dbReference type="SAM" id="Phobius"/>
    </source>
</evidence>
<feature type="transmembrane region" description="Helical" evidence="1">
    <location>
        <begin position="20"/>
        <end position="38"/>
    </location>
</feature>
<evidence type="ECO:0000313" key="3">
    <source>
        <dbReference type="Proteomes" id="UP000283975"/>
    </source>
</evidence>
<gene>
    <name evidence="2" type="ORF">DW839_19900</name>
</gene>
<evidence type="ECO:0000313" key="2">
    <source>
        <dbReference type="EMBL" id="RHC54280.1"/>
    </source>
</evidence>
<proteinExistence type="predicted"/>
<dbReference type="AlphaFoldDB" id="A0A414AS06"/>